<comment type="caution">
    <text evidence="14">The sequence shown here is derived from an EMBL/GenBank/DDBJ whole genome shotgun (WGS) entry which is preliminary data.</text>
</comment>
<dbReference type="PANTHER" id="PTHR10285">
    <property type="entry name" value="URIDINE KINASE"/>
    <property type="match status" value="1"/>
</dbReference>
<keyword evidence="7" id="KW-0547">Nucleotide-binding</keyword>
<evidence type="ECO:0000256" key="3">
    <source>
        <dbReference type="ARBA" id="ARBA00012042"/>
    </source>
</evidence>
<evidence type="ECO:0000256" key="1">
    <source>
        <dbReference type="ARBA" id="ARBA00005215"/>
    </source>
</evidence>
<organism evidence="14 15">
    <name type="scientific">Aciditerrimonas ferrireducens</name>
    <dbReference type="NCBI Taxonomy" id="667306"/>
    <lineage>
        <taxon>Bacteria</taxon>
        <taxon>Bacillati</taxon>
        <taxon>Actinomycetota</taxon>
        <taxon>Acidimicrobiia</taxon>
        <taxon>Acidimicrobiales</taxon>
        <taxon>Acidimicrobiaceae</taxon>
        <taxon>Aciditerrimonas</taxon>
    </lineage>
</organism>
<feature type="compositionally biased region" description="Low complexity" evidence="12">
    <location>
        <begin position="329"/>
        <end position="343"/>
    </location>
</feature>
<evidence type="ECO:0000256" key="5">
    <source>
        <dbReference type="ARBA" id="ARBA00022567"/>
    </source>
</evidence>
<dbReference type="EC" id="2.7.1.19" evidence="3"/>
<keyword evidence="4" id="KW-0602">Photosynthesis</keyword>
<dbReference type="RefSeq" id="WP_377786891.1">
    <property type="nucleotide sequence ID" value="NZ_JBHLYQ010000001.1"/>
</dbReference>
<dbReference type="NCBIfam" id="NF005655">
    <property type="entry name" value="PRK07429.1"/>
    <property type="match status" value="1"/>
</dbReference>
<dbReference type="PRINTS" id="PR00478">
    <property type="entry name" value="PHRIBLKINASE"/>
</dbReference>
<dbReference type="EMBL" id="JBHLYQ010000001">
    <property type="protein sequence ID" value="MFC0080563.1"/>
    <property type="molecule type" value="Genomic_DNA"/>
</dbReference>
<evidence type="ECO:0000256" key="8">
    <source>
        <dbReference type="ARBA" id="ARBA00022777"/>
    </source>
</evidence>
<dbReference type="Pfam" id="PF00485">
    <property type="entry name" value="PRK"/>
    <property type="match status" value="1"/>
</dbReference>
<reference evidence="14 15" key="1">
    <citation type="submission" date="2024-09" db="EMBL/GenBank/DDBJ databases">
        <authorList>
            <person name="Sun Q."/>
            <person name="Mori K."/>
        </authorList>
    </citation>
    <scope>NUCLEOTIDE SEQUENCE [LARGE SCALE GENOMIC DNA]</scope>
    <source>
        <strain evidence="14 15">JCM 15389</strain>
    </source>
</reference>
<proteinExistence type="inferred from homology"/>
<dbReference type="InterPro" id="IPR027417">
    <property type="entry name" value="P-loop_NTPase"/>
</dbReference>
<evidence type="ECO:0000256" key="12">
    <source>
        <dbReference type="SAM" id="MobiDB-lite"/>
    </source>
</evidence>
<sequence>MPHKQALLRRLTRPAGHRPVMLAIAGDSAAGKSTLTRGLAEAIGSERVAWMCVDDYHRYDREERRGLPFTPLHPACNYMEVMEQHLQLLAMGEPILKPVYDHHTGKLVRPELFVPAEHVIVEGLLPLASPLSRACFDLTVYLDPPEELRRAWKVRRDTRDRGYRDEEVLAELARREADAASFIRPQRQYADIVVRFAPIEGRPVSEGLSTTVLLRPTAPHPDLSTVLTEDTREAIHLKLVRDLDGKPVDALHVHAYASPEKSAAVKAAIWGALGVDREPPPSLGLVEPGVRSEPLAIVQLLILYHLVLARRTHDGSGESAPPAEPPTGEPAANAASVASAVAR</sequence>
<keyword evidence="6 14" id="KW-0808">Transferase</keyword>
<comment type="catalytic activity">
    <reaction evidence="11">
        <text>D-ribulose 5-phosphate + ATP = D-ribulose 1,5-bisphosphate + ADP + H(+)</text>
        <dbReference type="Rhea" id="RHEA:19365"/>
        <dbReference type="ChEBI" id="CHEBI:15378"/>
        <dbReference type="ChEBI" id="CHEBI:30616"/>
        <dbReference type="ChEBI" id="CHEBI:57870"/>
        <dbReference type="ChEBI" id="CHEBI:58121"/>
        <dbReference type="ChEBI" id="CHEBI:456216"/>
        <dbReference type="EC" id="2.7.1.19"/>
    </reaction>
</comment>
<dbReference type="Proteomes" id="UP001589788">
    <property type="component" value="Unassembled WGS sequence"/>
</dbReference>
<dbReference type="InterPro" id="IPR006082">
    <property type="entry name" value="PRK"/>
</dbReference>
<evidence type="ECO:0000256" key="2">
    <source>
        <dbReference type="ARBA" id="ARBA00009719"/>
    </source>
</evidence>
<evidence type="ECO:0000259" key="13">
    <source>
        <dbReference type="Pfam" id="PF00485"/>
    </source>
</evidence>
<evidence type="ECO:0000256" key="10">
    <source>
        <dbReference type="ARBA" id="ARBA00031382"/>
    </source>
</evidence>
<evidence type="ECO:0000256" key="11">
    <source>
        <dbReference type="ARBA" id="ARBA00047663"/>
    </source>
</evidence>
<evidence type="ECO:0000256" key="9">
    <source>
        <dbReference type="ARBA" id="ARBA00022840"/>
    </source>
</evidence>
<comment type="similarity">
    <text evidence="2">Belongs to the phosphoribulokinase family.</text>
</comment>
<accession>A0ABV6BZS8</accession>
<dbReference type="GO" id="GO:0008974">
    <property type="term" value="F:phosphoribulokinase activity"/>
    <property type="evidence" value="ECO:0007669"/>
    <property type="project" value="UniProtKB-EC"/>
</dbReference>
<gene>
    <name evidence="14" type="ORF">ACFFRE_00120</name>
</gene>
<name>A0ABV6BZS8_9ACTN</name>
<keyword evidence="5" id="KW-0113">Calvin cycle</keyword>
<feature type="region of interest" description="Disordered" evidence="12">
    <location>
        <begin position="313"/>
        <end position="343"/>
    </location>
</feature>
<dbReference type="SUPFAM" id="SSF52540">
    <property type="entry name" value="P-loop containing nucleoside triphosphate hydrolases"/>
    <property type="match status" value="1"/>
</dbReference>
<evidence type="ECO:0000313" key="15">
    <source>
        <dbReference type="Proteomes" id="UP001589788"/>
    </source>
</evidence>
<evidence type="ECO:0000256" key="4">
    <source>
        <dbReference type="ARBA" id="ARBA00022531"/>
    </source>
</evidence>
<keyword evidence="15" id="KW-1185">Reference proteome</keyword>
<dbReference type="Gene3D" id="3.40.50.300">
    <property type="entry name" value="P-loop containing nucleotide triphosphate hydrolases"/>
    <property type="match status" value="1"/>
</dbReference>
<keyword evidence="9" id="KW-0067">ATP-binding</keyword>
<protein>
    <recommendedName>
        <fullName evidence="3">phosphoribulokinase</fullName>
        <ecNumber evidence="3">2.7.1.19</ecNumber>
    </recommendedName>
    <alternativeName>
        <fullName evidence="10">Phosphopentokinase</fullName>
    </alternativeName>
</protein>
<evidence type="ECO:0000256" key="6">
    <source>
        <dbReference type="ARBA" id="ARBA00022679"/>
    </source>
</evidence>
<feature type="domain" description="Phosphoribulokinase/uridine kinase" evidence="13">
    <location>
        <begin position="22"/>
        <end position="198"/>
    </location>
</feature>
<evidence type="ECO:0000256" key="7">
    <source>
        <dbReference type="ARBA" id="ARBA00022741"/>
    </source>
</evidence>
<comment type="pathway">
    <text evidence="1">Carbohydrate biosynthesis; Calvin cycle.</text>
</comment>
<dbReference type="InterPro" id="IPR006083">
    <property type="entry name" value="PRK/URK"/>
</dbReference>
<keyword evidence="8" id="KW-0418">Kinase</keyword>
<evidence type="ECO:0000313" key="14">
    <source>
        <dbReference type="EMBL" id="MFC0080563.1"/>
    </source>
</evidence>